<keyword evidence="2" id="KW-1185">Reference proteome</keyword>
<dbReference type="KEGG" id="mhor:MSHOH_1925"/>
<gene>
    <name evidence="1" type="ORF">MSHOH_1925</name>
</gene>
<dbReference type="EMBL" id="CP009516">
    <property type="protein sequence ID" value="AKB78408.1"/>
    <property type="molecule type" value="Genomic_DNA"/>
</dbReference>
<protein>
    <submittedName>
        <fullName evidence="1">Uncharacterized protein</fullName>
    </submittedName>
</protein>
<dbReference type="Proteomes" id="UP000033101">
    <property type="component" value="Chromosome"/>
</dbReference>
<organism evidence="1 2">
    <name type="scientific">Methanosarcina horonobensis HB-1 = JCM 15518</name>
    <dbReference type="NCBI Taxonomy" id="1434110"/>
    <lineage>
        <taxon>Archaea</taxon>
        <taxon>Methanobacteriati</taxon>
        <taxon>Methanobacteriota</taxon>
        <taxon>Stenosarchaea group</taxon>
        <taxon>Methanomicrobia</taxon>
        <taxon>Methanosarcinales</taxon>
        <taxon>Methanosarcinaceae</taxon>
        <taxon>Methanosarcina</taxon>
    </lineage>
</organism>
<dbReference type="GeneID" id="24831152"/>
<dbReference type="STRING" id="1434110.MSHOH_1925"/>
<name>A0A0E3SFV7_9EURY</name>
<dbReference type="PATRIC" id="fig|1434110.4.peg.2450"/>
<evidence type="ECO:0000313" key="1">
    <source>
        <dbReference type="EMBL" id="AKB78408.1"/>
    </source>
</evidence>
<dbReference type="AlphaFoldDB" id="A0A0E3SFV7"/>
<evidence type="ECO:0000313" key="2">
    <source>
        <dbReference type="Proteomes" id="UP000033101"/>
    </source>
</evidence>
<dbReference type="OrthoDB" id="275839at2157"/>
<reference evidence="1 2" key="1">
    <citation type="submission" date="2014-07" db="EMBL/GenBank/DDBJ databases">
        <title>Methanogenic archaea and the global carbon cycle.</title>
        <authorList>
            <person name="Henriksen J.R."/>
            <person name="Luke J."/>
            <person name="Reinhart S."/>
            <person name="Benedict M.N."/>
            <person name="Youngblut N.D."/>
            <person name="Metcalf M.E."/>
            <person name="Whitaker R.J."/>
            <person name="Metcalf W.W."/>
        </authorList>
    </citation>
    <scope>NUCLEOTIDE SEQUENCE [LARGE SCALE GENOMIC DNA]</scope>
    <source>
        <strain evidence="1 2">HB-1</strain>
    </source>
</reference>
<sequence length="523" mass="57349">MSNHINGTDKCKLYRFEKNNYFYGKLMTVRDFETEQSYFDEKRHLVNRLLHGSGLVCGFEDLKMELKGNKILIDFIDGGVALDCCGREIVVPANTLGKDVISSSGSTVSTLPDGSFLYLKYKPCYEGYVAAASNPSSCEERCCPGRVVEDFEVIVSSEAPSSEGIRCRVESSEDPNVIPGASEWLENLEEEHKQCSLCGENQGSKVFLASADSDLVIKREDTEKYRIFFTQKELYQLLKCHILDSNNPHEVTASQTGALVSVDGVSNPGGNVDLAPKNAIVIIPDDTNNLIAIGETHSSRKDNPHEVTAAQTGALVSVSGVGNPGGNIDLTAGANISITPNPAANTIEIASTGGGTPAVTVESVGTSLIVGTSDKYSREDHVHDLGKEVVDFGNLSETLQKQLNLLFMYLRERALKCTVSNFKIIMRQLDSSIAFKISQVAKDAVDNRIYENEDDFISFMKDLLELMKEFADEIQGRVTDISFERFMKSLEELKAAIGSGDAIQVAIQQDEVCFYAMELEMRG</sequence>
<dbReference type="RefSeq" id="WP_048139412.1">
    <property type="nucleotide sequence ID" value="NZ_CP009516.1"/>
</dbReference>
<dbReference type="HOGENOM" id="CLU_520349_0_0_2"/>
<proteinExistence type="predicted"/>
<accession>A0A0E3SFV7</accession>